<dbReference type="HAMAP" id="MF_02217">
    <property type="entry name" value="TrmR_methyltr"/>
    <property type="match status" value="1"/>
</dbReference>
<keyword evidence="2 4" id="KW-0808">Transferase</keyword>
<feature type="binding site" evidence="4">
    <location>
        <position position="144"/>
    </location>
    <ligand>
        <name>S-adenosyl-L-methionine</name>
        <dbReference type="ChEBI" id="CHEBI:59789"/>
    </ligand>
</feature>
<dbReference type="InterPro" id="IPR050362">
    <property type="entry name" value="Cation-dep_OMT"/>
</dbReference>
<comment type="function">
    <text evidence="4">Catalyzes the methylation of 5-hydroxyuridine (ho5U) to form 5-methoxyuridine (mo5U) at position 34 in tRNAs.</text>
</comment>
<dbReference type="InterPro" id="IPR029063">
    <property type="entry name" value="SAM-dependent_MTases_sf"/>
</dbReference>
<dbReference type="Pfam" id="PF01596">
    <property type="entry name" value="Methyltransf_3"/>
    <property type="match status" value="1"/>
</dbReference>
<dbReference type="Gene3D" id="3.40.50.150">
    <property type="entry name" value="Vaccinia Virus protein VP39"/>
    <property type="match status" value="1"/>
</dbReference>
<keyword evidence="6" id="KW-1185">Reference proteome</keyword>
<evidence type="ECO:0000313" key="5">
    <source>
        <dbReference type="EMBL" id="NBG87639.1"/>
    </source>
</evidence>
<dbReference type="PROSITE" id="PS51682">
    <property type="entry name" value="SAM_OMT_I"/>
    <property type="match status" value="1"/>
</dbReference>
<evidence type="ECO:0000256" key="2">
    <source>
        <dbReference type="ARBA" id="ARBA00022679"/>
    </source>
</evidence>
<comment type="subunit">
    <text evidence="4">Homodimer.</text>
</comment>
<dbReference type="GO" id="GO:0000287">
    <property type="term" value="F:magnesium ion binding"/>
    <property type="evidence" value="ECO:0007669"/>
    <property type="project" value="UniProtKB-UniRule"/>
</dbReference>
<evidence type="ECO:0000313" key="6">
    <source>
        <dbReference type="Proteomes" id="UP000449710"/>
    </source>
</evidence>
<dbReference type="EMBL" id="SUMG01000003">
    <property type="protein sequence ID" value="NBG87639.1"/>
    <property type="molecule type" value="Genomic_DNA"/>
</dbReference>
<feature type="binding site" evidence="4">
    <location>
        <position position="80"/>
    </location>
    <ligand>
        <name>S-adenosyl-L-methionine</name>
        <dbReference type="ChEBI" id="CHEBI:59789"/>
    </ligand>
</feature>
<feature type="binding site" evidence="4">
    <location>
        <position position="50"/>
    </location>
    <ligand>
        <name>S-adenosyl-L-methionine</name>
        <dbReference type="ChEBI" id="CHEBI:59789"/>
    </ligand>
</feature>
<comment type="catalytic activity">
    <reaction evidence="4">
        <text>5-hydroxyuridine(34) in tRNA + S-adenosyl-L-methionine = 5-methoxyuridine(34) in tRNA + S-adenosyl-L-homocysteine + H(+)</text>
        <dbReference type="Rhea" id="RHEA:60524"/>
        <dbReference type="Rhea" id="RHEA-COMP:13381"/>
        <dbReference type="Rhea" id="RHEA-COMP:15591"/>
        <dbReference type="ChEBI" id="CHEBI:15378"/>
        <dbReference type="ChEBI" id="CHEBI:57856"/>
        <dbReference type="ChEBI" id="CHEBI:59789"/>
        <dbReference type="ChEBI" id="CHEBI:136877"/>
        <dbReference type="ChEBI" id="CHEBI:143860"/>
    </reaction>
</comment>
<gene>
    <name evidence="4" type="primary">trmR</name>
    <name evidence="5" type="ORF">ISALK_03910</name>
</gene>
<dbReference type="RefSeq" id="WP_160719252.1">
    <property type="nucleotide sequence ID" value="NZ_SUMG01000003.1"/>
</dbReference>
<keyword evidence="1 4" id="KW-0489">Methyltransferase</keyword>
<keyword evidence="4" id="KW-0460">Magnesium</keyword>
<dbReference type="Proteomes" id="UP000449710">
    <property type="component" value="Unassembled WGS sequence"/>
</dbReference>
<sequence>MNNKNHQPSIEEEEIVQQHVKDYIKELLPQHQGLLKELEDYAAAHHVPIIQGEVAALIQVLVKTSKAEKILEIGTAIGYSAMIMAEAMEEEGRIVTLERNEKMVALAGENIRRGGYENQIQIIPGDALETLHFLPGDYDLIFMDGGKGHYREMLDLAISLLKPGGLLISDNILYKGMVSSEELVQRRKRTIVHRMREYLEYITHHRELTTSIIPIGDGVALSYKKN</sequence>
<dbReference type="GO" id="GO:0008171">
    <property type="term" value="F:O-methyltransferase activity"/>
    <property type="evidence" value="ECO:0007669"/>
    <property type="project" value="InterPro"/>
</dbReference>
<proteinExistence type="inferred from homology"/>
<keyword evidence="4" id="KW-0819">tRNA processing</keyword>
<dbReference type="EC" id="2.1.1.-" evidence="4"/>
<evidence type="ECO:0000256" key="1">
    <source>
        <dbReference type="ARBA" id="ARBA00022603"/>
    </source>
</evidence>
<comment type="similarity">
    <text evidence="4">Belongs to the class I-like SAM-binding methyltransferase superfamily. Cation-dependent O-methyltransferase family.</text>
</comment>
<dbReference type="SUPFAM" id="SSF53335">
    <property type="entry name" value="S-adenosyl-L-methionine-dependent methyltransferases"/>
    <property type="match status" value="1"/>
</dbReference>
<dbReference type="PANTHER" id="PTHR10509">
    <property type="entry name" value="O-METHYLTRANSFERASE-RELATED"/>
    <property type="match status" value="1"/>
</dbReference>
<comment type="caution">
    <text evidence="5">The sequence shown here is derived from an EMBL/GenBank/DDBJ whole genome shotgun (WGS) entry which is preliminary data.</text>
</comment>
<dbReference type="InterPro" id="IPR002935">
    <property type="entry name" value="SAM_O-MeTrfase"/>
</dbReference>
<organism evidence="5 6">
    <name type="scientific">Isachenkonia alkalipeptolytica</name>
    <dbReference type="NCBI Taxonomy" id="2565777"/>
    <lineage>
        <taxon>Bacteria</taxon>
        <taxon>Bacillati</taxon>
        <taxon>Bacillota</taxon>
        <taxon>Clostridia</taxon>
        <taxon>Eubacteriales</taxon>
        <taxon>Clostridiaceae</taxon>
        <taxon>Isachenkonia</taxon>
    </lineage>
</organism>
<reference evidence="5 6" key="1">
    <citation type="submission" date="2019-04" db="EMBL/GenBank/DDBJ databases">
        <title>Isachenkonia alkalipeptolytica gen. nov. sp. nov. a new anaerobic, alkiliphilic organothrophic bacterium capable to reduce synthesized ferrihydrite isolated from a soda lake.</title>
        <authorList>
            <person name="Toshchakov S.V."/>
            <person name="Zavarzina D.G."/>
            <person name="Zhilina T.N."/>
            <person name="Kostrikina N.A."/>
            <person name="Kublanov I.V."/>
        </authorList>
    </citation>
    <scope>NUCLEOTIDE SEQUENCE [LARGE SCALE GENOMIC DNA]</scope>
    <source>
        <strain evidence="5 6">Z-1701</strain>
    </source>
</reference>
<feature type="binding site" evidence="4">
    <location>
        <position position="170"/>
    </location>
    <ligand>
        <name>Mg(2+)</name>
        <dbReference type="ChEBI" id="CHEBI:18420"/>
    </ligand>
</feature>
<dbReference type="CDD" id="cd02440">
    <property type="entry name" value="AdoMet_MTases"/>
    <property type="match status" value="1"/>
</dbReference>
<feature type="binding site" evidence="4">
    <location>
        <position position="171"/>
    </location>
    <ligand>
        <name>Mg(2+)</name>
        <dbReference type="ChEBI" id="CHEBI:18420"/>
    </ligand>
</feature>
<keyword evidence="4" id="KW-0479">Metal-binding</keyword>
<dbReference type="PANTHER" id="PTHR10509:SF14">
    <property type="entry name" value="CAFFEOYL-COA O-METHYLTRANSFERASE 3-RELATED"/>
    <property type="match status" value="1"/>
</dbReference>
<evidence type="ECO:0000256" key="4">
    <source>
        <dbReference type="HAMAP-Rule" id="MF_02217"/>
    </source>
</evidence>
<feature type="binding site" evidence="4">
    <location>
        <begin position="126"/>
        <end position="127"/>
    </location>
    <ligand>
        <name>S-adenosyl-L-methionine</name>
        <dbReference type="ChEBI" id="CHEBI:59789"/>
    </ligand>
</feature>
<protein>
    <recommendedName>
        <fullName evidence="4">tRNA 5-hydroxyuridine methyltransferase</fullName>
        <ecNumber evidence="4">2.1.1.-</ecNumber>
    </recommendedName>
    <alternativeName>
        <fullName evidence="4">ho5U methyltransferase</fullName>
    </alternativeName>
</protein>
<feature type="binding site" evidence="4">
    <location>
        <position position="98"/>
    </location>
    <ligand>
        <name>S-adenosyl-L-methionine</name>
        <dbReference type="ChEBI" id="CHEBI:59789"/>
    </ligand>
</feature>
<keyword evidence="3 4" id="KW-0949">S-adenosyl-L-methionine</keyword>
<dbReference type="GO" id="GO:0030488">
    <property type="term" value="P:tRNA methylation"/>
    <property type="evidence" value="ECO:0007669"/>
    <property type="project" value="UniProtKB-UniRule"/>
</dbReference>
<dbReference type="GO" id="GO:0008757">
    <property type="term" value="F:S-adenosylmethionine-dependent methyltransferase activity"/>
    <property type="evidence" value="ECO:0007669"/>
    <property type="project" value="TreeGrafter"/>
</dbReference>
<evidence type="ECO:0000256" key="3">
    <source>
        <dbReference type="ARBA" id="ARBA00022691"/>
    </source>
</evidence>
<accession>A0AA43XK34</accession>
<dbReference type="GO" id="GO:0016300">
    <property type="term" value="F:tRNA (uridine) methyltransferase activity"/>
    <property type="evidence" value="ECO:0007669"/>
    <property type="project" value="UniProtKB-UniRule"/>
</dbReference>
<name>A0AA43XK34_9CLOT</name>
<feature type="binding site" evidence="4">
    <location>
        <position position="144"/>
    </location>
    <ligand>
        <name>Mg(2+)</name>
        <dbReference type="ChEBI" id="CHEBI:18420"/>
    </ligand>
</feature>
<dbReference type="InterPro" id="IPR043675">
    <property type="entry name" value="TrmR_methyltr"/>
</dbReference>
<dbReference type="AlphaFoldDB" id="A0AA43XK34"/>